<dbReference type="Proteomes" id="UP000694872">
    <property type="component" value="Unplaced"/>
</dbReference>
<dbReference type="SUPFAM" id="SSF51735">
    <property type="entry name" value="NAD(P)-binding Rossmann-fold domains"/>
    <property type="match status" value="2"/>
</dbReference>
<comment type="catalytic activity">
    <reaction evidence="20">
        <text>(15S)-hydroxy-(5Z,8Z,11Z,13E)-eicosatetraenoate + NAD(+) = 15-oxo-(5Z,8Z,11Z,13E)-eicosatetraenoate + NADH + H(+)</text>
        <dbReference type="Rhea" id="RHEA:23260"/>
        <dbReference type="ChEBI" id="CHEBI:15378"/>
        <dbReference type="ChEBI" id="CHEBI:57409"/>
        <dbReference type="ChEBI" id="CHEBI:57410"/>
        <dbReference type="ChEBI" id="CHEBI:57540"/>
        <dbReference type="ChEBI" id="CHEBI:57945"/>
        <dbReference type="EC" id="1.1.1.232"/>
    </reaction>
    <physiologicalReaction direction="left-to-right" evidence="20">
        <dbReference type="Rhea" id="RHEA:23261"/>
    </physiologicalReaction>
</comment>
<evidence type="ECO:0000256" key="5">
    <source>
        <dbReference type="ARBA" id="ARBA00040276"/>
    </source>
</evidence>
<dbReference type="InterPro" id="IPR002347">
    <property type="entry name" value="SDR_fam"/>
</dbReference>
<comment type="catalytic activity">
    <reaction evidence="21">
        <text>resolvin E1 + NAD(+) = 18-oxo-resolvin E1 + NADH + H(+)</text>
        <dbReference type="Rhea" id="RHEA:49244"/>
        <dbReference type="ChEBI" id="CHEBI:15378"/>
        <dbReference type="ChEBI" id="CHEBI:57540"/>
        <dbReference type="ChEBI" id="CHEBI:57945"/>
        <dbReference type="ChEBI" id="CHEBI:91000"/>
        <dbReference type="ChEBI" id="CHEBI:91001"/>
    </reaction>
    <physiologicalReaction direction="left-to-right" evidence="21">
        <dbReference type="Rhea" id="RHEA:49245"/>
    </physiologicalReaction>
</comment>
<evidence type="ECO:0000256" key="14">
    <source>
        <dbReference type="ARBA" id="ARBA00048170"/>
    </source>
</evidence>
<comment type="catalytic activity">
    <reaction evidence="18">
        <text>prostaglandin E2 + NAD(+) = 15-oxoprostaglandin E2 + NADH + H(+)</text>
        <dbReference type="Rhea" id="RHEA:11876"/>
        <dbReference type="ChEBI" id="CHEBI:15378"/>
        <dbReference type="ChEBI" id="CHEBI:57400"/>
        <dbReference type="ChEBI" id="CHEBI:57540"/>
        <dbReference type="ChEBI" id="CHEBI:57945"/>
        <dbReference type="ChEBI" id="CHEBI:606564"/>
        <dbReference type="EC" id="1.1.1.141"/>
    </reaction>
    <physiologicalReaction direction="left-to-right" evidence="18">
        <dbReference type="Rhea" id="RHEA:11877"/>
    </physiologicalReaction>
</comment>
<dbReference type="EC" id="1.1.1.141" evidence="3"/>
<dbReference type="Gene3D" id="3.40.50.720">
    <property type="entry name" value="NAD(P)-binding Rossmann-like Domain"/>
    <property type="match status" value="2"/>
</dbReference>
<comment type="function">
    <text evidence="8">Catalyzes the NAD-dependent dehydrogenation (oxidation) of a broad array of hydroxylated polyunsaturated fatty acids (mainly eicosanoids and docosanoids, including prostaglandins, lipoxins and resolvins), yielding their corresponding keto (oxo) metabolites. Decreases the levels of the pro-proliferative prostaglandins such as prostaglandin E2 (whose activity is increased in cancer because of an increase in the expression of cyclooxygenase 2) and generates oxo-fatty acid products that can profoundly influence cell function by abrogating pro-inflammatory cytokine expression. Converts resolvins E1, D1 and D2 to their oxo products, which represents a mode of resolvin inactivation. Resolvin E1 plays important roles during the resolution phase of acute inflammation, while resolvins D1 and D2 have a unique role in obesity-induced adipose inflammation.</text>
</comment>
<evidence type="ECO:0000256" key="15">
    <source>
        <dbReference type="ARBA" id="ARBA00048393"/>
    </source>
</evidence>
<dbReference type="PRINTS" id="PR00081">
    <property type="entry name" value="GDHRDH"/>
</dbReference>
<evidence type="ECO:0000256" key="9">
    <source>
        <dbReference type="ARBA" id="ARBA00047325"/>
    </source>
</evidence>
<proteinExistence type="inferred from homology"/>
<dbReference type="GO" id="GO:0016404">
    <property type="term" value="F:15-hydroxyprostaglandin dehydrogenase (NAD+) activity"/>
    <property type="evidence" value="ECO:0007669"/>
    <property type="project" value="UniProtKB-EC"/>
</dbReference>
<evidence type="ECO:0000256" key="12">
    <source>
        <dbReference type="ARBA" id="ARBA00048140"/>
    </source>
</evidence>
<evidence type="ECO:0000256" key="11">
    <source>
        <dbReference type="ARBA" id="ARBA00048008"/>
    </source>
</evidence>
<dbReference type="KEGG" id="pxu:106128216"/>
<dbReference type="RefSeq" id="XP_013181960.1">
    <property type="nucleotide sequence ID" value="XM_013326506.1"/>
</dbReference>
<comment type="catalytic activity">
    <reaction evidence="13">
        <text>(11R)-hydroxy-(5Z,8Z,12E,14Z)-eicosatetraenoate + NAD(+) = 11-oxo-(5Z,8Z,12E,14Z)-eicosatetraenoate + NADH + H(+)</text>
        <dbReference type="Rhea" id="RHEA:48640"/>
        <dbReference type="ChEBI" id="CHEBI:15378"/>
        <dbReference type="ChEBI" id="CHEBI:57540"/>
        <dbReference type="ChEBI" id="CHEBI:57945"/>
        <dbReference type="ChEBI" id="CHEBI:78836"/>
        <dbReference type="ChEBI" id="CHEBI:90697"/>
    </reaction>
    <physiologicalReaction direction="left-to-right" evidence="13">
        <dbReference type="Rhea" id="RHEA:48641"/>
    </physiologicalReaction>
</comment>
<dbReference type="PRINTS" id="PR00080">
    <property type="entry name" value="SDRFAMILY"/>
</dbReference>
<gene>
    <name evidence="22" type="primary">LOC106128216</name>
</gene>
<protein>
    <recommendedName>
        <fullName evidence="5">15-hydroxyprostaglandin dehydrogenase [NAD(+)]</fullName>
        <ecNumber evidence="3">1.1.1.141</ecNumber>
        <ecNumber evidence="4">1.1.1.232</ecNumber>
    </recommendedName>
    <alternativeName>
        <fullName evidence="7">Eicosanoid/docosanoid dehydrogenase [NAD(+)]</fullName>
    </alternativeName>
    <alternativeName>
        <fullName evidence="6">Prostaglandin dehydrogenase 1</fullName>
    </alternativeName>
</protein>
<comment type="similarity">
    <text evidence="1">Belongs to the short-chain dehydrogenases/reductases (SDR) family.</text>
</comment>
<comment type="catalytic activity">
    <reaction evidence="16">
        <text>lipoxin A4 + NAD(+) = 15-oxo-(5S,6R)-dihydroxy-(7E,9E,11Z,13E)-eicosatetraenoate + NADH + H(+)</text>
        <dbReference type="Rhea" id="RHEA:41572"/>
        <dbReference type="ChEBI" id="CHEBI:15378"/>
        <dbReference type="ChEBI" id="CHEBI:57540"/>
        <dbReference type="ChEBI" id="CHEBI:57945"/>
        <dbReference type="ChEBI" id="CHEBI:67026"/>
        <dbReference type="ChEBI" id="CHEBI:78311"/>
    </reaction>
    <physiologicalReaction direction="left-to-right" evidence="16">
        <dbReference type="Rhea" id="RHEA:41573"/>
    </physiologicalReaction>
</comment>
<dbReference type="Pfam" id="PF00106">
    <property type="entry name" value="adh_short"/>
    <property type="match status" value="2"/>
</dbReference>
<comment type="catalytic activity">
    <reaction evidence="11">
        <text>14-hydroxy-(4Z,7Z,10Z,12E,16Z,19Z)-docosahexaenoate + NAD(+) = 14-oxo-(4Z,7Z,10Z,12E,16Z,19Z)-docosahexaenoate + NADH + H(+)</text>
        <dbReference type="Rhea" id="RHEA:48952"/>
        <dbReference type="ChEBI" id="CHEBI:15378"/>
        <dbReference type="ChEBI" id="CHEBI:57540"/>
        <dbReference type="ChEBI" id="CHEBI:57945"/>
        <dbReference type="ChEBI" id="CHEBI:90866"/>
        <dbReference type="ChEBI" id="CHEBI:90867"/>
    </reaction>
    <physiologicalReaction direction="left-to-right" evidence="11">
        <dbReference type="Rhea" id="RHEA:48953"/>
    </physiologicalReaction>
</comment>
<evidence type="ECO:0000256" key="18">
    <source>
        <dbReference type="ARBA" id="ARBA00048739"/>
    </source>
</evidence>
<evidence type="ECO:0000256" key="21">
    <source>
        <dbReference type="ARBA" id="ARBA00049188"/>
    </source>
</evidence>
<evidence type="ECO:0000313" key="22">
    <source>
        <dbReference type="RefSeq" id="XP_013181960.1"/>
    </source>
</evidence>
<evidence type="ECO:0000256" key="20">
    <source>
        <dbReference type="ARBA" id="ARBA00049151"/>
    </source>
</evidence>
<comment type="catalytic activity">
    <reaction evidence="19">
        <text>resolvin D2 + NAD(+) = 16-oxoresolvin D2 + NADH + H(+)</text>
        <dbReference type="Rhea" id="RHEA:53588"/>
        <dbReference type="ChEBI" id="CHEBI:15378"/>
        <dbReference type="ChEBI" id="CHEBI:57540"/>
        <dbReference type="ChEBI" id="CHEBI:57945"/>
        <dbReference type="ChEBI" id="CHEBI:133367"/>
        <dbReference type="ChEBI" id="CHEBI:137498"/>
    </reaction>
    <physiologicalReaction direction="left-to-right" evidence="19">
        <dbReference type="Rhea" id="RHEA:53589"/>
    </physiologicalReaction>
</comment>
<comment type="catalytic activity">
    <reaction evidence="12">
        <text>15-oxo-(5S,6R)-dihydroxy-(7E,9E,11Z)-eicosatrienoate + NADH + H(+) = (5S,6R,15S)-trihydroxy-(7E,9E,11Z)-eicosatrienoate + NAD(+)</text>
        <dbReference type="Rhea" id="RHEA:41596"/>
        <dbReference type="ChEBI" id="CHEBI:15378"/>
        <dbReference type="ChEBI" id="CHEBI:57540"/>
        <dbReference type="ChEBI" id="CHEBI:57945"/>
        <dbReference type="ChEBI" id="CHEBI:78325"/>
        <dbReference type="ChEBI" id="CHEBI:78329"/>
    </reaction>
    <physiologicalReaction direction="left-to-right" evidence="12">
        <dbReference type="Rhea" id="RHEA:41597"/>
    </physiologicalReaction>
</comment>
<reference evidence="22" key="1">
    <citation type="submission" date="2025-08" db="UniProtKB">
        <authorList>
            <consortium name="RefSeq"/>
        </authorList>
    </citation>
    <scope>IDENTIFICATION</scope>
</reference>
<evidence type="ECO:0000256" key="1">
    <source>
        <dbReference type="ARBA" id="ARBA00006484"/>
    </source>
</evidence>
<evidence type="ECO:0000256" key="4">
    <source>
        <dbReference type="ARBA" id="ARBA00039060"/>
    </source>
</evidence>
<dbReference type="InterPro" id="IPR020904">
    <property type="entry name" value="Sc_DH/Rdtase_CS"/>
</dbReference>
<dbReference type="EC" id="1.1.1.232" evidence="4"/>
<accession>A0AAJ6ZYF0</accession>
<evidence type="ECO:0000256" key="7">
    <source>
        <dbReference type="ARBA" id="ARBA00042026"/>
    </source>
</evidence>
<organism evidence="22">
    <name type="scientific">Papilio xuthus</name>
    <name type="common">Asian swallowtail butterfly</name>
    <dbReference type="NCBI Taxonomy" id="66420"/>
    <lineage>
        <taxon>Eukaryota</taxon>
        <taxon>Metazoa</taxon>
        <taxon>Ecdysozoa</taxon>
        <taxon>Arthropoda</taxon>
        <taxon>Hexapoda</taxon>
        <taxon>Insecta</taxon>
        <taxon>Pterygota</taxon>
        <taxon>Neoptera</taxon>
        <taxon>Endopterygota</taxon>
        <taxon>Lepidoptera</taxon>
        <taxon>Glossata</taxon>
        <taxon>Ditrysia</taxon>
        <taxon>Papilionoidea</taxon>
        <taxon>Papilionidae</taxon>
        <taxon>Papilioninae</taxon>
        <taxon>Papilio</taxon>
    </lineage>
</organism>
<evidence type="ECO:0000256" key="2">
    <source>
        <dbReference type="ARBA" id="ARBA00023002"/>
    </source>
</evidence>
<dbReference type="PANTHER" id="PTHR44229">
    <property type="entry name" value="15-HYDROXYPROSTAGLANDIN DEHYDROGENASE [NAD(+)]"/>
    <property type="match status" value="1"/>
</dbReference>
<evidence type="ECO:0000256" key="16">
    <source>
        <dbReference type="ARBA" id="ARBA00048535"/>
    </source>
</evidence>
<dbReference type="GeneID" id="106128216"/>
<dbReference type="FunFam" id="3.40.50.720:FF:000084">
    <property type="entry name" value="Short-chain dehydrogenase reductase"/>
    <property type="match status" value="2"/>
</dbReference>
<sequence>MYEIKDKVFLVTGGASGIGAGIVRTVLDRGAKHVVALDIDVIQGKSLEKELNDKLGKNRAKFVECDITTQLQNAFDIATKEYGYIDVVINNAGIMNDSPSVYEKEIAVNVTALITSTLKAFEWMRKDRGGKGGTIMNISSIVGLMQTPLLPIYSATKSAVLQFSNCFGMEPHFKSFGVRVVTVCFGSTDTSLLDPQKVGGFIKDIDENIMIGIKKLPLQSVQSAIEGLLTAYINGNSGSTWLVTSNRPAEEITENVKNAYKTLSQGKHNNNCLLLYLILFRRRLMKMFDIKNKVVIITGGANGIGAATVEILLEKEAKQVTVLDIDANSLFKLEEKLSNKFVKASVKYIKCDITKENELYEAFNSVQKENGQIDIVINNAAIGQETMDTYKKLIEVNYTALVTSTLKALKVMRKDTGGRGGTIVNISSVGALSQPSPSYFIYCGSKSAVLQFSNCIGKQEYYSITGVRVLTICFGATDSNMMPNMKSFDPIIDENMESVSKSYPTQTIWSAAEGVVHVYQNGTSGDTWLVNGNKPAINITEKVKKAYHILSEDIFP</sequence>
<name>A0AAJ6ZYF0_PAPXU</name>
<comment type="catalytic activity">
    <reaction evidence="15">
        <text>resolvin D2 + NAD(+) = 7-oxoresolvin D2 + NADH + H(+)</text>
        <dbReference type="Rhea" id="RHEA:53584"/>
        <dbReference type="ChEBI" id="CHEBI:15378"/>
        <dbReference type="ChEBI" id="CHEBI:57540"/>
        <dbReference type="ChEBI" id="CHEBI:57945"/>
        <dbReference type="ChEBI" id="CHEBI:133367"/>
        <dbReference type="ChEBI" id="CHEBI:137497"/>
    </reaction>
    <physiologicalReaction direction="left-to-right" evidence="15">
        <dbReference type="Rhea" id="RHEA:53585"/>
    </physiologicalReaction>
</comment>
<dbReference type="InterPro" id="IPR036291">
    <property type="entry name" value="NAD(P)-bd_dom_sf"/>
</dbReference>
<comment type="catalytic activity">
    <reaction evidence="14">
        <text>resolvin D1 + NAD(+) = 17-oxoresolvin D1 + NADH + H(+)</text>
        <dbReference type="Rhea" id="RHEA:50128"/>
        <dbReference type="ChEBI" id="CHEBI:15378"/>
        <dbReference type="ChEBI" id="CHEBI:57540"/>
        <dbReference type="ChEBI" id="CHEBI:57945"/>
        <dbReference type="ChEBI" id="CHEBI:132079"/>
        <dbReference type="ChEBI" id="CHEBI:132081"/>
    </reaction>
    <physiologicalReaction direction="left-to-right" evidence="14">
        <dbReference type="Rhea" id="RHEA:50129"/>
    </physiologicalReaction>
</comment>
<dbReference type="AlphaFoldDB" id="A0AAJ6ZYF0"/>
<evidence type="ECO:0000256" key="13">
    <source>
        <dbReference type="ARBA" id="ARBA00048144"/>
    </source>
</evidence>
<keyword evidence="2" id="KW-0560">Oxidoreductase</keyword>
<evidence type="ECO:0000256" key="8">
    <source>
        <dbReference type="ARBA" id="ARBA00045705"/>
    </source>
</evidence>
<comment type="catalytic activity">
    <reaction evidence="17">
        <text>prostaglandin A1 + NAD(+) = 15-oxo-prostaglandin A1 + NADH + H(+)</text>
        <dbReference type="Rhea" id="RHEA:41263"/>
        <dbReference type="ChEBI" id="CHEBI:15378"/>
        <dbReference type="ChEBI" id="CHEBI:57398"/>
        <dbReference type="ChEBI" id="CHEBI:57540"/>
        <dbReference type="ChEBI" id="CHEBI:57945"/>
        <dbReference type="ChEBI" id="CHEBI:85072"/>
    </reaction>
    <physiologicalReaction direction="left-to-right" evidence="17">
        <dbReference type="Rhea" id="RHEA:41264"/>
    </physiologicalReaction>
</comment>
<dbReference type="PROSITE" id="PS00061">
    <property type="entry name" value="ADH_SHORT"/>
    <property type="match status" value="2"/>
</dbReference>
<evidence type="ECO:0000256" key="6">
    <source>
        <dbReference type="ARBA" id="ARBA00041812"/>
    </source>
</evidence>
<evidence type="ECO:0000256" key="17">
    <source>
        <dbReference type="ARBA" id="ARBA00048611"/>
    </source>
</evidence>
<evidence type="ECO:0000256" key="10">
    <source>
        <dbReference type="ARBA" id="ARBA00047672"/>
    </source>
</evidence>
<dbReference type="GO" id="GO:0005737">
    <property type="term" value="C:cytoplasm"/>
    <property type="evidence" value="ECO:0007669"/>
    <property type="project" value="TreeGrafter"/>
</dbReference>
<comment type="catalytic activity">
    <reaction evidence="9">
        <text>prostaglandin E1 + NAD(+) = 15-oxoprostaglandin E1 + NADH + H(+)</text>
        <dbReference type="Rhea" id="RHEA:16477"/>
        <dbReference type="ChEBI" id="CHEBI:15378"/>
        <dbReference type="ChEBI" id="CHEBI:57397"/>
        <dbReference type="ChEBI" id="CHEBI:57401"/>
        <dbReference type="ChEBI" id="CHEBI:57540"/>
        <dbReference type="ChEBI" id="CHEBI:57945"/>
    </reaction>
    <physiologicalReaction direction="left-to-right" evidence="9">
        <dbReference type="Rhea" id="RHEA:16478"/>
    </physiologicalReaction>
</comment>
<evidence type="ECO:0000256" key="3">
    <source>
        <dbReference type="ARBA" id="ARBA00038968"/>
    </source>
</evidence>
<dbReference type="PANTHER" id="PTHR44229:SF4">
    <property type="entry name" value="15-HYDROXYPROSTAGLANDIN DEHYDROGENASE [NAD(+)]"/>
    <property type="match status" value="1"/>
</dbReference>
<dbReference type="GO" id="GO:0047034">
    <property type="term" value="F:15-hydroxyicosatetraenoate dehydrogenase activity"/>
    <property type="evidence" value="ECO:0007669"/>
    <property type="project" value="UniProtKB-EC"/>
</dbReference>
<evidence type="ECO:0000256" key="19">
    <source>
        <dbReference type="ARBA" id="ARBA00048921"/>
    </source>
</evidence>
<comment type="catalytic activity">
    <reaction evidence="10">
        <text>resolvin D1 + NAD(+) = 8-oxoresolvin D1 + NADH + H(+)</text>
        <dbReference type="Rhea" id="RHEA:50124"/>
        <dbReference type="ChEBI" id="CHEBI:15378"/>
        <dbReference type="ChEBI" id="CHEBI:57540"/>
        <dbReference type="ChEBI" id="CHEBI:57945"/>
        <dbReference type="ChEBI" id="CHEBI:132079"/>
        <dbReference type="ChEBI" id="CHEBI:132080"/>
    </reaction>
    <physiologicalReaction direction="left-to-right" evidence="10">
        <dbReference type="Rhea" id="RHEA:50125"/>
    </physiologicalReaction>
</comment>